<gene>
    <name evidence="2" type="ORF">BDP27DRAFT_1345305</name>
</gene>
<reference evidence="2" key="1">
    <citation type="submission" date="2020-11" db="EMBL/GenBank/DDBJ databases">
        <authorList>
            <consortium name="DOE Joint Genome Institute"/>
            <person name="Ahrendt S."/>
            <person name="Riley R."/>
            <person name="Andreopoulos W."/>
            <person name="Labutti K."/>
            <person name="Pangilinan J."/>
            <person name="Ruiz-Duenas F.J."/>
            <person name="Barrasa J.M."/>
            <person name="Sanchez-Garcia M."/>
            <person name="Camarero S."/>
            <person name="Miyauchi S."/>
            <person name="Serrano A."/>
            <person name="Linde D."/>
            <person name="Babiker R."/>
            <person name="Drula E."/>
            <person name="Ayuso-Fernandez I."/>
            <person name="Pacheco R."/>
            <person name="Padilla G."/>
            <person name="Ferreira P."/>
            <person name="Barriuso J."/>
            <person name="Kellner H."/>
            <person name="Castanera R."/>
            <person name="Alfaro M."/>
            <person name="Ramirez L."/>
            <person name="Pisabarro A.G."/>
            <person name="Kuo A."/>
            <person name="Tritt A."/>
            <person name="Lipzen A."/>
            <person name="He G."/>
            <person name="Yan M."/>
            <person name="Ng V."/>
            <person name="Cullen D."/>
            <person name="Martin F."/>
            <person name="Rosso M.-N."/>
            <person name="Henrissat B."/>
            <person name="Hibbett D."/>
            <person name="Martinez A.T."/>
            <person name="Grigoriev I.V."/>
        </authorList>
    </citation>
    <scope>NUCLEOTIDE SEQUENCE</scope>
    <source>
        <strain evidence="2">AH 40177</strain>
    </source>
</reference>
<proteinExistence type="predicted"/>
<evidence type="ECO:0000313" key="2">
    <source>
        <dbReference type="EMBL" id="KAF9052566.1"/>
    </source>
</evidence>
<organism evidence="2 3">
    <name type="scientific">Rhodocollybia butyracea</name>
    <dbReference type="NCBI Taxonomy" id="206335"/>
    <lineage>
        <taxon>Eukaryota</taxon>
        <taxon>Fungi</taxon>
        <taxon>Dikarya</taxon>
        <taxon>Basidiomycota</taxon>
        <taxon>Agaricomycotina</taxon>
        <taxon>Agaricomycetes</taxon>
        <taxon>Agaricomycetidae</taxon>
        <taxon>Agaricales</taxon>
        <taxon>Marasmiineae</taxon>
        <taxon>Omphalotaceae</taxon>
        <taxon>Rhodocollybia</taxon>
    </lineage>
</organism>
<comment type="caution">
    <text evidence="2">The sequence shown here is derived from an EMBL/GenBank/DDBJ whole genome shotgun (WGS) entry which is preliminary data.</text>
</comment>
<protein>
    <submittedName>
        <fullName evidence="2">Uncharacterized protein</fullName>
    </submittedName>
</protein>
<dbReference type="Proteomes" id="UP000772434">
    <property type="component" value="Unassembled WGS sequence"/>
</dbReference>
<dbReference type="AlphaFoldDB" id="A0A9P5P6T8"/>
<keyword evidence="1" id="KW-1133">Transmembrane helix</keyword>
<keyword evidence="1" id="KW-0812">Transmembrane</keyword>
<keyword evidence="3" id="KW-1185">Reference proteome</keyword>
<evidence type="ECO:0000313" key="3">
    <source>
        <dbReference type="Proteomes" id="UP000772434"/>
    </source>
</evidence>
<keyword evidence="1" id="KW-0472">Membrane</keyword>
<sequence length="333" mass="38670">MELRTWPTSIVIVPPAVAGRPLNTLFPYFMLGNWGPKGSRYLLRHVRIGLINSHLNGNSRHISSKFAKQSSPWSLAPSKGNSRPSAGLGLYKTHNTIPLRHAQGYATFRGRSVNWRKRKIIWGLVAGVGAFGYYIYYELSFRWSVCQLKFFDEDHFPFVNWDSPLETMAYFRYLEDVCSRDRNQTVQQAMMAEFSPKQREQIQELLQVIGEFVYLPREELEPLVKRMAILLQVEDMDSFVSTLVASQRQMHKTMKEAAHQVHDLLEHPLQWESRTLGYDMRKIAFVVYKANHTLFKLAMEGGARNFFIWCVIIFQEFYKEEASNAITTGSEER</sequence>
<feature type="transmembrane region" description="Helical" evidence="1">
    <location>
        <begin position="120"/>
        <end position="137"/>
    </location>
</feature>
<accession>A0A9P5P6T8</accession>
<dbReference type="EMBL" id="JADNRY010000450">
    <property type="protein sequence ID" value="KAF9052566.1"/>
    <property type="molecule type" value="Genomic_DNA"/>
</dbReference>
<evidence type="ECO:0000256" key="1">
    <source>
        <dbReference type="SAM" id="Phobius"/>
    </source>
</evidence>
<name>A0A9P5P6T8_9AGAR</name>